<evidence type="ECO:0000313" key="9">
    <source>
        <dbReference type="Proteomes" id="UP000516046"/>
    </source>
</evidence>
<keyword evidence="2" id="KW-0813">Transport</keyword>
<dbReference type="InterPro" id="IPR011055">
    <property type="entry name" value="Dup_hybrid_motif"/>
</dbReference>
<evidence type="ECO:0000256" key="2">
    <source>
        <dbReference type="ARBA" id="ARBA00022448"/>
    </source>
</evidence>
<evidence type="ECO:0000256" key="5">
    <source>
        <dbReference type="ARBA" id="ARBA00022683"/>
    </source>
</evidence>
<feature type="domain" description="PTS EIIA type-1" evidence="7">
    <location>
        <begin position="29"/>
        <end position="133"/>
    </location>
</feature>
<dbReference type="AlphaFoldDB" id="A0A7G9WHL0"/>
<reference evidence="8 9" key="1">
    <citation type="submission" date="2020-08" db="EMBL/GenBank/DDBJ databases">
        <authorList>
            <person name="Ren C."/>
            <person name="Gu Y."/>
            <person name="Xu Y."/>
        </authorList>
    </citation>
    <scope>NUCLEOTIDE SEQUENCE [LARGE SCALE GENOMIC DNA]</scope>
    <source>
        <strain evidence="8 9">LBM18003</strain>
    </source>
</reference>
<protein>
    <submittedName>
        <fullName evidence="8">PTS glucose transporter subunit IIA</fullName>
    </submittedName>
</protein>
<dbReference type="Gene3D" id="2.70.70.10">
    <property type="entry name" value="Glucose Permease (Domain IIA)"/>
    <property type="match status" value="1"/>
</dbReference>
<evidence type="ECO:0000259" key="7">
    <source>
        <dbReference type="PROSITE" id="PS51093"/>
    </source>
</evidence>
<evidence type="ECO:0000256" key="4">
    <source>
        <dbReference type="ARBA" id="ARBA00022679"/>
    </source>
</evidence>
<comment type="subcellular location">
    <subcellularLocation>
        <location evidence="1">Cytoplasm</location>
    </subcellularLocation>
</comment>
<keyword evidence="9" id="KW-1185">Reference proteome</keyword>
<keyword evidence="3 8" id="KW-0762">Sugar transport</keyword>
<dbReference type="PROSITE" id="PS00371">
    <property type="entry name" value="PTS_EIIA_TYPE_1_HIS"/>
    <property type="match status" value="1"/>
</dbReference>
<dbReference type="InterPro" id="IPR050890">
    <property type="entry name" value="PTS_EIIA_component"/>
</dbReference>
<dbReference type="EMBL" id="CP060696">
    <property type="protein sequence ID" value="QNO18172.1"/>
    <property type="molecule type" value="Genomic_DNA"/>
</dbReference>
<dbReference type="InterPro" id="IPR001127">
    <property type="entry name" value="PTS_EIIA_1_perm"/>
</dbReference>
<gene>
    <name evidence="8" type="ORF">H6X83_00420</name>
</gene>
<evidence type="ECO:0000256" key="3">
    <source>
        <dbReference type="ARBA" id="ARBA00022597"/>
    </source>
</evidence>
<keyword evidence="4" id="KW-0808">Transferase</keyword>
<organism evidence="8 9">
    <name type="scientific">Caproicibacterium amylolyticum</name>
    <dbReference type="NCBI Taxonomy" id="2766537"/>
    <lineage>
        <taxon>Bacteria</taxon>
        <taxon>Bacillati</taxon>
        <taxon>Bacillota</taxon>
        <taxon>Clostridia</taxon>
        <taxon>Eubacteriales</taxon>
        <taxon>Oscillospiraceae</taxon>
        <taxon>Caproicibacterium</taxon>
    </lineage>
</organism>
<dbReference type="FunFam" id="2.70.70.10:FF:000001">
    <property type="entry name" value="PTS system glucose-specific IIA component"/>
    <property type="match status" value="1"/>
</dbReference>
<dbReference type="PANTHER" id="PTHR45008:SF1">
    <property type="entry name" value="PTS SYSTEM GLUCOSE-SPECIFIC EIIA COMPONENT"/>
    <property type="match status" value="1"/>
</dbReference>
<sequence length="159" mass="17051">MSLFHKTKAAGTILAPQTGTMIPLSEVPDEVFANKILGDGAAVVPTDHRVTAPVSGQVVQIAKTLHAVCLQSEDGLEILIHMGLETVQLKGEGFTCHVKLGQHVEAGDLLMEMDIQQMKQAGYHVVTPCVITNMEQVKSLHAHTGESLAGKTTLLEYTL</sequence>
<dbReference type="Pfam" id="PF00358">
    <property type="entry name" value="PTS_EIIA_1"/>
    <property type="match status" value="1"/>
</dbReference>
<dbReference type="PANTHER" id="PTHR45008">
    <property type="entry name" value="PTS SYSTEM GLUCOSE-SPECIFIC EIIA COMPONENT"/>
    <property type="match status" value="1"/>
</dbReference>
<dbReference type="GO" id="GO:0016301">
    <property type="term" value="F:kinase activity"/>
    <property type="evidence" value="ECO:0007669"/>
    <property type="project" value="UniProtKB-KW"/>
</dbReference>
<evidence type="ECO:0000313" key="8">
    <source>
        <dbReference type="EMBL" id="QNO18172.1"/>
    </source>
</evidence>
<dbReference type="KEGG" id="caml:H6X83_00420"/>
<dbReference type="GO" id="GO:0009401">
    <property type="term" value="P:phosphoenolpyruvate-dependent sugar phosphotransferase system"/>
    <property type="evidence" value="ECO:0007669"/>
    <property type="project" value="UniProtKB-KW"/>
</dbReference>
<dbReference type="SUPFAM" id="SSF51261">
    <property type="entry name" value="Duplicated hybrid motif"/>
    <property type="match status" value="1"/>
</dbReference>
<dbReference type="RefSeq" id="WP_212507236.1">
    <property type="nucleotide sequence ID" value="NZ_CP060696.1"/>
</dbReference>
<keyword evidence="6" id="KW-0418">Kinase</keyword>
<dbReference type="NCBIfam" id="TIGR00830">
    <property type="entry name" value="PTBA"/>
    <property type="match status" value="1"/>
</dbReference>
<evidence type="ECO:0000256" key="1">
    <source>
        <dbReference type="ARBA" id="ARBA00004496"/>
    </source>
</evidence>
<keyword evidence="5" id="KW-0598">Phosphotransferase system</keyword>
<dbReference type="PROSITE" id="PS51093">
    <property type="entry name" value="PTS_EIIA_TYPE_1"/>
    <property type="match status" value="1"/>
</dbReference>
<dbReference type="GO" id="GO:0005737">
    <property type="term" value="C:cytoplasm"/>
    <property type="evidence" value="ECO:0007669"/>
    <property type="project" value="UniProtKB-SubCell"/>
</dbReference>
<name>A0A7G9WHL0_9FIRM</name>
<accession>A0A7G9WHL0</accession>
<proteinExistence type="predicted"/>
<evidence type="ECO:0000256" key="6">
    <source>
        <dbReference type="ARBA" id="ARBA00022777"/>
    </source>
</evidence>
<dbReference type="Proteomes" id="UP000516046">
    <property type="component" value="Chromosome"/>
</dbReference>